<accession>A0A2Z5ZHI9</accession>
<dbReference type="Proteomes" id="UP000270034">
    <property type="component" value="Chromosome"/>
</dbReference>
<evidence type="ECO:0000313" key="2">
    <source>
        <dbReference type="Proteomes" id="UP000270034"/>
    </source>
</evidence>
<sequence length="37" mass="4059">MSQSILKQFSIFEAPFYAPKKWGLTKKARAATGAITA</sequence>
<dbReference type="AlphaFoldDB" id="A0A2Z5ZHI9"/>
<reference evidence="1 2" key="1">
    <citation type="submission" date="2018-02" db="EMBL/GenBank/DDBJ databases">
        <title>Acetobacter orientalis genome.</title>
        <authorList>
            <person name="Nakashima N."/>
            <person name="Tamura T."/>
        </authorList>
    </citation>
    <scope>NUCLEOTIDE SEQUENCE [LARGE SCALE GENOMIC DNA]</scope>
    <source>
        <strain evidence="1 2">FAN1</strain>
    </source>
</reference>
<proteinExistence type="predicted"/>
<organism evidence="1 2">
    <name type="scientific">Acetobacter orientalis</name>
    <dbReference type="NCBI Taxonomy" id="146474"/>
    <lineage>
        <taxon>Bacteria</taxon>
        <taxon>Pseudomonadati</taxon>
        <taxon>Pseudomonadota</taxon>
        <taxon>Alphaproteobacteria</taxon>
        <taxon>Acetobacterales</taxon>
        <taxon>Acetobacteraceae</taxon>
        <taxon>Acetobacter</taxon>
    </lineage>
</organism>
<protein>
    <submittedName>
        <fullName evidence="1">Uncharacterized protein</fullName>
    </submittedName>
</protein>
<gene>
    <name evidence="1" type="ORF">AcetOrient_orf02799</name>
</gene>
<name>A0A2Z5ZHI9_9PROT</name>
<evidence type="ECO:0000313" key="1">
    <source>
        <dbReference type="EMBL" id="BBC80214.1"/>
    </source>
</evidence>
<dbReference type="EMBL" id="AP018515">
    <property type="protein sequence ID" value="BBC80214.1"/>
    <property type="molecule type" value="Genomic_DNA"/>
</dbReference>
<dbReference type="KEGG" id="aot:AcetOri_orf02799"/>